<dbReference type="Pfam" id="PF01025">
    <property type="entry name" value="GrpE"/>
    <property type="match status" value="1"/>
</dbReference>
<dbReference type="GO" id="GO:0006457">
    <property type="term" value="P:protein folding"/>
    <property type="evidence" value="ECO:0007669"/>
    <property type="project" value="InterPro"/>
</dbReference>
<dbReference type="GO" id="GO:0051087">
    <property type="term" value="F:protein-folding chaperone binding"/>
    <property type="evidence" value="ECO:0007669"/>
    <property type="project" value="InterPro"/>
</dbReference>
<organism evidence="2 3">
    <name type="scientific">Actinoplanes octamycinicus</name>
    <dbReference type="NCBI Taxonomy" id="135948"/>
    <lineage>
        <taxon>Bacteria</taxon>
        <taxon>Bacillati</taxon>
        <taxon>Actinomycetota</taxon>
        <taxon>Actinomycetes</taxon>
        <taxon>Micromonosporales</taxon>
        <taxon>Micromonosporaceae</taxon>
        <taxon>Actinoplanes</taxon>
    </lineage>
</organism>
<evidence type="ECO:0000313" key="3">
    <source>
        <dbReference type="Proteomes" id="UP000546162"/>
    </source>
</evidence>
<dbReference type="Gene3D" id="2.30.22.10">
    <property type="entry name" value="Head domain of nucleotide exchange factor GrpE"/>
    <property type="match status" value="1"/>
</dbReference>
<keyword evidence="2" id="KW-0346">Stress response</keyword>
<sequence>MTTPEETITEDADVGEAPDALAEIRARLDGLAGYVEKADEFRRLRERDAEFVDQLHRENDELRKDQLTQAMWPLFQGYIKLYDLMTAAPAGDETTPMLIRQLVQILDMNGVTVYEPEPGETFDGQWQEGIPVDTVEPDAAGTIACLRRAGFRRSTTVLRVAQVEVYRLARPADSATAQ</sequence>
<dbReference type="AlphaFoldDB" id="A0A7W7H0K1"/>
<accession>A0A7W7H0K1</accession>
<proteinExistence type="predicted"/>
<dbReference type="Proteomes" id="UP000546162">
    <property type="component" value="Unassembled WGS sequence"/>
</dbReference>
<reference evidence="2 3" key="1">
    <citation type="submission" date="2020-08" db="EMBL/GenBank/DDBJ databases">
        <title>Sequencing the genomes of 1000 actinobacteria strains.</title>
        <authorList>
            <person name="Klenk H.-P."/>
        </authorList>
    </citation>
    <scope>NUCLEOTIDE SEQUENCE [LARGE SCALE GENOMIC DNA]</scope>
    <source>
        <strain evidence="2 3">DSM 45809</strain>
    </source>
</reference>
<dbReference type="InterPro" id="IPR000740">
    <property type="entry name" value="GrpE"/>
</dbReference>
<keyword evidence="3" id="KW-1185">Reference proteome</keyword>
<dbReference type="GO" id="GO:0000774">
    <property type="term" value="F:adenyl-nucleotide exchange factor activity"/>
    <property type="evidence" value="ECO:0007669"/>
    <property type="project" value="InterPro"/>
</dbReference>
<gene>
    <name evidence="2" type="ORF">BJY16_005006</name>
</gene>
<protein>
    <submittedName>
        <fullName evidence="2">Molecular chaperone GrpE (Heat shock protein)</fullName>
    </submittedName>
</protein>
<dbReference type="RefSeq" id="WP_185042015.1">
    <property type="nucleotide sequence ID" value="NZ_BAABFG010000005.1"/>
</dbReference>
<name>A0A7W7H0K1_9ACTN</name>
<evidence type="ECO:0000256" key="1">
    <source>
        <dbReference type="ARBA" id="ARBA00023186"/>
    </source>
</evidence>
<dbReference type="SUPFAM" id="SSF51064">
    <property type="entry name" value="Head domain of nucleotide exchange factor GrpE"/>
    <property type="match status" value="1"/>
</dbReference>
<dbReference type="GO" id="GO:0042803">
    <property type="term" value="F:protein homodimerization activity"/>
    <property type="evidence" value="ECO:0007669"/>
    <property type="project" value="InterPro"/>
</dbReference>
<dbReference type="EMBL" id="JACHNB010000001">
    <property type="protein sequence ID" value="MBB4741547.1"/>
    <property type="molecule type" value="Genomic_DNA"/>
</dbReference>
<evidence type="ECO:0000313" key="2">
    <source>
        <dbReference type="EMBL" id="MBB4741547.1"/>
    </source>
</evidence>
<keyword evidence="1" id="KW-0143">Chaperone</keyword>
<dbReference type="InterPro" id="IPR009012">
    <property type="entry name" value="GrpE_head"/>
</dbReference>
<comment type="caution">
    <text evidence="2">The sequence shown here is derived from an EMBL/GenBank/DDBJ whole genome shotgun (WGS) entry which is preliminary data.</text>
</comment>